<dbReference type="AlphaFoldDB" id="A0AAV9JVH0"/>
<dbReference type="Pfam" id="PF07779">
    <property type="entry name" value="Cas1_AcylT"/>
    <property type="match status" value="1"/>
</dbReference>
<comment type="caution">
    <text evidence="10">The sequence shown here is derived from an EMBL/GenBank/DDBJ whole genome shotgun (WGS) entry which is preliminary data.</text>
</comment>
<feature type="transmembrane region" description="Helical" evidence="8">
    <location>
        <begin position="214"/>
        <end position="234"/>
    </location>
</feature>
<keyword evidence="3" id="KW-0808">Transferase</keyword>
<dbReference type="Proteomes" id="UP001324427">
    <property type="component" value="Unassembled WGS sequence"/>
</dbReference>
<feature type="transmembrane region" description="Helical" evidence="8">
    <location>
        <begin position="352"/>
        <end position="373"/>
    </location>
</feature>
<evidence type="ECO:0000259" key="9">
    <source>
        <dbReference type="Pfam" id="PF07779"/>
    </source>
</evidence>
<name>A0AAV9JVH0_9PEZI</name>
<evidence type="ECO:0000313" key="10">
    <source>
        <dbReference type="EMBL" id="KAK4549729.1"/>
    </source>
</evidence>
<gene>
    <name evidence="10" type="ORF">LTR36_005030</name>
</gene>
<feature type="domain" description="Cas1p 10 TM acyl transferase" evidence="9">
    <location>
        <begin position="246"/>
        <end position="664"/>
    </location>
</feature>
<feature type="transmembrane region" description="Helical" evidence="8">
    <location>
        <begin position="276"/>
        <end position="298"/>
    </location>
</feature>
<evidence type="ECO:0000256" key="5">
    <source>
        <dbReference type="ARBA" id="ARBA00022989"/>
    </source>
</evidence>
<keyword evidence="7" id="KW-0325">Glycoprotein</keyword>
<keyword evidence="4 8" id="KW-0812">Transmembrane</keyword>
<keyword evidence="6 8" id="KW-0472">Membrane</keyword>
<evidence type="ECO:0000256" key="8">
    <source>
        <dbReference type="SAM" id="Phobius"/>
    </source>
</evidence>
<comment type="subcellular location">
    <subcellularLocation>
        <location evidence="1">Membrane</location>
        <topology evidence="1">Multi-pass membrane protein</topology>
    </subcellularLocation>
</comment>
<sequence length="743" mass="84500">MARTLDGNLNPNLAEIDLHYSNDEATLEYLWDPFLNGTGLHKNLAAYRDGKKDAPMLIVIGGGQWHVENHAIEHFASALDGIVSTAQIAGRQPDVGFRGLTKSDGPGDLVLFAPVQEPYSADPDAATELAGYYELNAHLNKLADEKSINVLWSFGHMTAARQDQYVDNTINVQGEVLRQRSDVLLNLRCNAKSAATRRFPNVQSCCGTWAGPNWIQTGFLTLGLAVLPAVILLDYLRPLLRPEDRIITQAFCAFTSTVSLMYITDRTHIFEQVQRLPLISTNLRNMIIIVFLIGALTLQRSKPPASLRPGQKQPDQPYLPRDQTEEWKGWMQALIVIYHYNMAWSADWYWEIIRLTVASYLFLTGFGHTVYFLQKKDYSFKRVAAVMIRTNLLPCTLAFVMRTRWLLYYYMPLSTFWFLIVYATLAVGRRHNAHTLFVIGKILASAALVRAFLNTRDLPETVVRLFALTCNISFDAGAFFHLRVAGDSYIVYIGMLAAMFYIWSKNVLLGSDLYQDTISRRFRQAFPLLKHVIIAISLVGLFCFWYWVYYHIDSQADFVSWQPYITFVPILAFTVLRNAHPYLRNVHSVAFAWLGRYSGEMYVMQDHLWLAGDQEAVLRTGLFYGNESVSQDRWRDLLLITPLYLIACSLIGNATVTIMTWFVQEPVPAIERDIPSNGRALDDVEMSLLSGDGADDIGQALNEKSVPRASHWERLRSAIWPNQVRNRAIVVLAVMWLLNMTYT</sequence>
<keyword evidence="11" id="KW-1185">Reference proteome</keyword>
<evidence type="ECO:0000256" key="3">
    <source>
        <dbReference type="ARBA" id="ARBA00022679"/>
    </source>
</evidence>
<proteinExistence type="inferred from homology"/>
<dbReference type="InterPro" id="IPR012419">
    <property type="entry name" value="Cas1_AcylTrans_dom"/>
</dbReference>
<evidence type="ECO:0000256" key="6">
    <source>
        <dbReference type="ARBA" id="ARBA00023136"/>
    </source>
</evidence>
<dbReference type="GO" id="GO:0016740">
    <property type="term" value="F:transferase activity"/>
    <property type="evidence" value="ECO:0007669"/>
    <property type="project" value="UniProtKB-KW"/>
</dbReference>
<protein>
    <recommendedName>
        <fullName evidence="9">Cas1p 10 TM acyl transferase domain-containing protein</fullName>
    </recommendedName>
</protein>
<reference evidence="10 11" key="1">
    <citation type="submission" date="2021-11" db="EMBL/GenBank/DDBJ databases">
        <title>Black yeast isolated from Biological Soil Crust.</title>
        <authorList>
            <person name="Kurbessoian T."/>
        </authorList>
    </citation>
    <scope>NUCLEOTIDE SEQUENCE [LARGE SCALE GENOMIC DNA]</scope>
    <source>
        <strain evidence="10 11">CCFEE 5522</strain>
    </source>
</reference>
<evidence type="ECO:0000313" key="11">
    <source>
        <dbReference type="Proteomes" id="UP001324427"/>
    </source>
</evidence>
<feature type="transmembrane region" description="Helical" evidence="8">
    <location>
        <begin position="643"/>
        <end position="663"/>
    </location>
</feature>
<feature type="transmembrane region" description="Helical" evidence="8">
    <location>
        <begin position="433"/>
        <end position="453"/>
    </location>
</feature>
<feature type="transmembrane region" description="Helical" evidence="8">
    <location>
        <begin position="528"/>
        <end position="549"/>
    </location>
</feature>
<accession>A0AAV9JVH0</accession>
<dbReference type="GO" id="GO:0005975">
    <property type="term" value="P:carbohydrate metabolic process"/>
    <property type="evidence" value="ECO:0007669"/>
    <property type="project" value="UniProtKB-ARBA"/>
</dbReference>
<feature type="transmembrane region" description="Helical" evidence="8">
    <location>
        <begin position="465"/>
        <end position="483"/>
    </location>
</feature>
<feature type="transmembrane region" description="Helical" evidence="8">
    <location>
        <begin position="407"/>
        <end position="427"/>
    </location>
</feature>
<feature type="transmembrane region" description="Helical" evidence="8">
    <location>
        <begin position="489"/>
        <end position="508"/>
    </location>
</feature>
<dbReference type="GO" id="GO:0005794">
    <property type="term" value="C:Golgi apparatus"/>
    <property type="evidence" value="ECO:0007669"/>
    <property type="project" value="UniProtKB-ARBA"/>
</dbReference>
<dbReference type="PANTHER" id="PTHR13533:SF1">
    <property type="entry name" value="N-ACETYLNEURAMINATE 9-O-ACETYLTRANSFERASE"/>
    <property type="match status" value="1"/>
</dbReference>
<feature type="transmembrane region" description="Helical" evidence="8">
    <location>
        <begin position="246"/>
        <end position="264"/>
    </location>
</feature>
<dbReference type="EMBL" id="JAVFHQ010000003">
    <property type="protein sequence ID" value="KAK4549729.1"/>
    <property type="molecule type" value="Genomic_DNA"/>
</dbReference>
<dbReference type="PANTHER" id="PTHR13533">
    <property type="entry name" value="N-ACETYLNEURAMINATE 9-O-ACETYLTRANSFERASE"/>
    <property type="match status" value="1"/>
</dbReference>
<evidence type="ECO:0000256" key="1">
    <source>
        <dbReference type="ARBA" id="ARBA00004141"/>
    </source>
</evidence>
<organism evidence="10 11">
    <name type="scientific">Oleoguttula mirabilis</name>
    <dbReference type="NCBI Taxonomy" id="1507867"/>
    <lineage>
        <taxon>Eukaryota</taxon>
        <taxon>Fungi</taxon>
        <taxon>Dikarya</taxon>
        <taxon>Ascomycota</taxon>
        <taxon>Pezizomycotina</taxon>
        <taxon>Dothideomycetes</taxon>
        <taxon>Dothideomycetidae</taxon>
        <taxon>Mycosphaerellales</taxon>
        <taxon>Teratosphaeriaceae</taxon>
        <taxon>Oleoguttula</taxon>
    </lineage>
</organism>
<comment type="similarity">
    <text evidence="2">Belongs to the PC-esterase family. CASD1 subfamily.</text>
</comment>
<feature type="transmembrane region" description="Helical" evidence="8">
    <location>
        <begin position="561"/>
        <end position="579"/>
    </location>
</feature>
<dbReference type="GO" id="GO:0016020">
    <property type="term" value="C:membrane"/>
    <property type="evidence" value="ECO:0007669"/>
    <property type="project" value="UniProtKB-SubCell"/>
</dbReference>
<keyword evidence="5 8" id="KW-1133">Transmembrane helix</keyword>
<evidence type="ECO:0000256" key="4">
    <source>
        <dbReference type="ARBA" id="ARBA00022692"/>
    </source>
</evidence>
<evidence type="ECO:0000256" key="7">
    <source>
        <dbReference type="ARBA" id="ARBA00023180"/>
    </source>
</evidence>
<evidence type="ECO:0000256" key="2">
    <source>
        <dbReference type="ARBA" id="ARBA00010666"/>
    </source>
</evidence>